<dbReference type="SMART" id="SM00680">
    <property type="entry name" value="CLIP"/>
    <property type="match status" value="2"/>
</dbReference>
<feature type="domain" description="Clip" evidence="16">
    <location>
        <begin position="414"/>
        <end position="467"/>
    </location>
</feature>
<evidence type="ECO:0000256" key="14">
    <source>
        <dbReference type="SAM" id="SignalP"/>
    </source>
</evidence>
<dbReference type="InterPro" id="IPR018114">
    <property type="entry name" value="TRYPSIN_HIS"/>
</dbReference>
<dbReference type="VEuPathDB" id="VectorBase:ASIC002942"/>
<evidence type="ECO:0000256" key="5">
    <source>
        <dbReference type="ARBA" id="ARBA00022729"/>
    </source>
</evidence>
<evidence type="ECO:0000256" key="4">
    <source>
        <dbReference type="ARBA" id="ARBA00022670"/>
    </source>
</evidence>
<keyword evidence="7 13" id="KW-0720">Serine protease</keyword>
<dbReference type="OMA" id="CKSIYDC"/>
<dbReference type="GO" id="GO:0005576">
    <property type="term" value="C:extracellular region"/>
    <property type="evidence" value="ECO:0007669"/>
    <property type="project" value="UniProtKB-SubCell"/>
</dbReference>
<evidence type="ECO:0000259" key="16">
    <source>
        <dbReference type="PROSITE" id="PS51888"/>
    </source>
</evidence>
<organism evidence="17">
    <name type="scientific">Anopheles sinensis</name>
    <name type="common">Mosquito</name>
    <dbReference type="NCBI Taxonomy" id="74873"/>
    <lineage>
        <taxon>Eukaryota</taxon>
        <taxon>Metazoa</taxon>
        <taxon>Ecdysozoa</taxon>
        <taxon>Arthropoda</taxon>
        <taxon>Hexapoda</taxon>
        <taxon>Insecta</taxon>
        <taxon>Pterygota</taxon>
        <taxon>Neoptera</taxon>
        <taxon>Endopterygota</taxon>
        <taxon>Diptera</taxon>
        <taxon>Nematocera</taxon>
        <taxon>Culicoidea</taxon>
        <taxon>Culicidae</taxon>
        <taxon>Anophelinae</taxon>
        <taxon>Anopheles</taxon>
    </lineage>
</organism>
<dbReference type="SMART" id="SM00020">
    <property type="entry name" value="Tryp_SPc"/>
    <property type="match status" value="2"/>
</dbReference>
<name>A0A084VDB9_ANOSI</name>
<evidence type="ECO:0000256" key="6">
    <source>
        <dbReference type="ARBA" id="ARBA00022801"/>
    </source>
</evidence>
<dbReference type="FunFam" id="3.30.1640.30:FF:000001">
    <property type="entry name" value="Serine protease 7"/>
    <property type="match status" value="1"/>
</dbReference>
<proteinExistence type="inferred from homology"/>
<gene>
    <name evidence="17" type="ORF">ZHAS_00002942</name>
</gene>
<dbReference type="OrthoDB" id="9028152at2759"/>
<evidence type="ECO:0000313" key="18">
    <source>
        <dbReference type="EnsemblMetazoa" id="ASIC002942-PA"/>
    </source>
</evidence>
<comment type="subcellular location">
    <subcellularLocation>
        <location evidence="1">Secreted</location>
    </subcellularLocation>
</comment>
<dbReference type="GO" id="GO:0006508">
    <property type="term" value="P:proteolysis"/>
    <property type="evidence" value="ECO:0007669"/>
    <property type="project" value="UniProtKB-KW"/>
</dbReference>
<dbReference type="EMBL" id="ATLV01011243">
    <property type="status" value="NOT_ANNOTATED_CDS"/>
    <property type="molecule type" value="Genomic_DNA"/>
</dbReference>
<dbReference type="PRINTS" id="PR00722">
    <property type="entry name" value="CHYMOTRYPSIN"/>
</dbReference>
<accession>A0A084VDB9</accession>
<dbReference type="InterPro" id="IPR051487">
    <property type="entry name" value="Ser/Thr_Proteases_Immune/Dev"/>
</dbReference>
<feature type="chain" id="PRO_5010759811" evidence="14">
    <location>
        <begin position="27"/>
        <end position="757"/>
    </location>
</feature>
<dbReference type="Proteomes" id="UP000030765">
    <property type="component" value="Unassembled WGS sequence"/>
</dbReference>
<dbReference type="PANTHER" id="PTHR24256">
    <property type="entry name" value="TRYPTASE-RELATED"/>
    <property type="match status" value="1"/>
</dbReference>
<dbReference type="FunFam" id="2.40.10.10:FF:000146">
    <property type="entry name" value="Serine protease 53"/>
    <property type="match status" value="2"/>
</dbReference>
<dbReference type="Gene3D" id="3.30.1640.30">
    <property type="match status" value="2"/>
</dbReference>
<dbReference type="EMBL" id="KE524657">
    <property type="protein sequence ID" value="KFB35963.1"/>
    <property type="molecule type" value="Genomic_DNA"/>
</dbReference>
<dbReference type="GO" id="GO:0004252">
    <property type="term" value="F:serine-type endopeptidase activity"/>
    <property type="evidence" value="ECO:0007669"/>
    <property type="project" value="InterPro"/>
</dbReference>
<evidence type="ECO:0000256" key="2">
    <source>
        <dbReference type="ARBA" id="ARBA00022525"/>
    </source>
</evidence>
<dbReference type="EnsemblMetazoa" id="ASIC002942-RA">
    <property type="protein sequence ID" value="ASIC002942-PA"/>
    <property type="gene ID" value="ASIC002942"/>
</dbReference>
<evidence type="ECO:0000256" key="13">
    <source>
        <dbReference type="RuleBase" id="RU363034"/>
    </source>
</evidence>
<evidence type="ECO:0000313" key="17">
    <source>
        <dbReference type="EMBL" id="KFB35963.1"/>
    </source>
</evidence>
<keyword evidence="10" id="KW-1015">Disulfide bond</keyword>
<dbReference type="AlphaFoldDB" id="A0A084VDB9"/>
<feature type="domain" description="Clip" evidence="16">
    <location>
        <begin position="28"/>
        <end position="83"/>
    </location>
</feature>
<dbReference type="Pfam" id="PF12032">
    <property type="entry name" value="CLIP"/>
    <property type="match status" value="2"/>
</dbReference>
<dbReference type="EMBL" id="ATLV01011245">
    <property type="status" value="NOT_ANNOTATED_CDS"/>
    <property type="molecule type" value="Genomic_DNA"/>
</dbReference>
<dbReference type="CDD" id="cd00190">
    <property type="entry name" value="Tryp_SPc"/>
    <property type="match status" value="2"/>
</dbReference>
<evidence type="ECO:0000256" key="10">
    <source>
        <dbReference type="ARBA" id="ARBA00023157"/>
    </source>
</evidence>
<evidence type="ECO:0000256" key="12">
    <source>
        <dbReference type="ARBA" id="ARBA00024195"/>
    </source>
</evidence>
<evidence type="ECO:0000256" key="1">
    <source>
        <dbReference type="ARBA" id="ARBA00004613"/>
    </source>
</evidence>
<dbReference type="GO" id="GO:0045087">
    <property type="term" value="P:innate immune response"/>
    <property type="evidence" value="ECO:0007669"/>
    <property type="project" value="UniProtKB-KW"/>
</dbReference>
<keyword evidence="9" id="KW-0865">Zymogen</keyword>
<dbReference type="PROSITE" id="PS51888">
    <property type="entry name" value="CLIP"/>
    <property type="match status" value="2"/>
</dbReference>
<dbReference type="VEuPathDB" id="VectorBase:ASIS016403"/>
<feature type="domain" description="Peptidase S1" evidence="15">
    <location>
        <begin position="134"/>
        <end position="386"/>
    </location>
</feature>
<dbReference type="InterPro" id="IPR001254">
    <property type="entry name" value="Trypsin_dom"/>
</dbReference>
<evidence type="ECO:0000256" key="8">
    <source>
        <dbReference type="ARBA" id="ARBA00022859"/>
    </source>
</evidence>
<keyword evidence="3" id="KW-0399">Innate immunity</keyword>
<dbReference type="STRING" id="74873.A0A084VDB9"/>
<protein>
    <submittedName>
        <fullName evidence="17 18">Serine protease</fullName>
    </submittedName>
</protein>
<feature type="domain" description="Peptidase S1" evidence="15">
    <location>
        <begin position="502"/>
        <end position="756"/>
    </location>
</feature>
<keyword evidence="19" id="KW-1185">Reference proteome</keyword>
<evidence type="ECO:0000256" key="11">
    <source>
        <dbReference type="ARBA" id="ARBA00023180"/>
    </source>
</evidence>
<dbReference type="Gene3D" id="2.40.10.10">
    <property type="entry name" value="Trypsin-like serine proteases"/>
    <property type="match status" value="4"/>
</dbReference>
<dbReference type="PROSITE" id="PS00134">
    <property type="entry name" value="TRYPSIN_HIS"/>
    <property type="match status" value="2"/>
</dbReference>
<keyword evidence="5 14" id="KW-0732">Signal</keyword>
<dbReference type="InterPro" id="IPR001314">
    <property type="entry name" value="Peptidase_S1A"/>
</dbReference>
<dbReference type="PROSITE" id="PS50240">
    <property type="entry name" value="TRYPSIN_DOM"/>
    <property type="match status" value="2"/>
</dbReference>
<dbReference type="EMBL" id="ATLV01011244">
    <property type="status" value="NOT_ANNOTATED_CDS"/>
    <property type="molecule type" value="Genomic_DNA"/>
</dbReference>
<dbReference type="EMBL" id="ATLV01011246">
    <property type="status" value="NOT_ANNOTATED_CDS"/>
    <property type="molecule type" value="Genomic_DNA"/>
</dbReference>
<keyword evidence="6 13" id="KW-0378">Hydrolase</keyword>
<sequence>MVRSVTRPLWAVVIVLLAVYIGGSHQQQCTTPTRLRGRCISIYECDSILNFFKDRLLTWEERDFLQRSQCTGATSGRAPYVCCPGNGASPVVAPTATVRPNTAAPASDVSQQLAGGLLPNPKKNECGTSIGIRIYGGENADIDEYPWLAMLQYENRKLERKYSCGGSLINQRYVITAAHCVIGEVERKEGKLVGVRLGEYNTNTEIDCVQEDQEQICADPPIDAGVESSLPHPQYDEASHAHDIALVRLAQTIQYTDFVKPVCLPLTDFRASTEGEVNYVTGFGRTLKGSRSVIKQKLGIKVYDHARCQEKYATKNAVITANQICAGGEFAKDSCHGDSGGPLMKLQKVWFLEGVVSYGNRCGLEDWPGIYTHVPAYMDWVRSNIRAAFRIIGPAFVVLLLLLGPEQAVHCQDNCRTPDHRDGICRPLKQCPSINEEYFESDRVLTEDEIGFLQQLKCKTKEVTICCPDGVMTSDRNLTSERGSLPDPKEWKCGLDTLSDRIIGGNATALDEFPWYALLQYRSKKGTLAFNCGGSLINSRYVLTAAHCLANKKIDDGETLVSVRLGEHNTATEKDCVDSSESMEEDCADPPQNFGIEEQIVHPGYDKNGLYQHNDIALIRLDKDAQINNYVLPVCLPPSNFIPTAPNVNITVVGFGHTGRQRHSGIKQKAMIPIFPRTECEKKWEKANIIEQQLCAGGLFGVDSCSGDSGGPLMVRRLYWIQEGIVSYGNQCALEGWPGIYTRVSSYIDWIKENIRQ</sequence>
<dbReference type="InterPro" id="IPR043504">
    <property type="entry name" value="Peptidase_S1_PA_chymotrypsin"/>
</dbReference>
<dbReference type="InterPro" id="IPR022700">
    <property type="entry name" value="CLIP"/>
</dbReference>
<evidence type="ECO:0000313" key="19">
    <source>
        <dbReference type="Proteomes" id="UP000030765"/>
    </source>
</evidence>
<evidence type="ECO:0000256" key="3">
    <source>
        <dbReference type="ARBA" id="ARBA00022588"/>
    </source>
</evidence>
<keyword evidence="2" id="KW-0964">Secreted</keyword>
<dbReference type="VEuPathDB" id="VectorBase:ASIS014871"/>
<dbReference type="InterPro" id="IPR038565">
    <property type="entry name" value="CLIP_sf"/>
</dbReference>
<dbReference type="SUPFAM" id="SSF50494">
    <property type="entry name" value="Trypsin-like serine proteases"/>
    <property type="match status" value="2"/>
</dbReference>
<evidence type="ECO:0000256" key="9">
    <source>
        <dbReference type="ARBA" id="ARBA00023145"/>
    </source>
</evidence>
<keyword evidence="11" id="KW-0325">Glycoprotein</keyword>
<keyword evidence="4 13" id="KW-0645">Protease</keyword>
<reference evidence="17 19" key="1">
    <citation type="journal article" date="2014" name="BMC Genomics">
        <title>Genome sequence of Anopheles sinensis provides insight into genetics basis of mosquito competence for malaria parasites.</title>
        <authorList>
            <person name="Zhou D."/>
            <person name="Zhang D."/>
            <person name="Ding G."/>
            <person name="Shi L."/>
            <person name="Hou Q."/>
            <person name="Ye Y."/>
            <person name="Xu Y."/>
            <person name="Zhou H."/>
            <person name="Xiong C."/>
            <person name="Li S."/>
            <person name="Yu J."/>
            <person name="Hong S."/>
            <person name="Yu X."/>
            <person name="Zou P."/>
            <person name="Chen C."/>
            <person name="Chang X."/>
            <person name="Wang W."/>
            <person name="Lv Y."/>
            <person name="Sun Y."/>
            <person name="Ma L."/>
            <person name="Shen B."/>
            <person name="Zhu C."/>
        </authorList>
    </citation>
    <scope>NUCLEOTIDE SEQUENCE [LARGE SCALE GENOMIC DNA]</scope>
</reference>
<evidence type="ECO:0000259" key="15">
    <source>
        <dbReference type="PROSITE" id="PS50240"/>
    </source>
</evidence>
<feature type="signal peptide" evidence="14">
    <location>
        <begin position="1"/>
        <end position="26"/>
    </location>
</feature>
<dbReference type="InterPro" id="IPR009003">
    <property type="entry name" value="Peptidase_S1_PA"/>
</dbReference>
<dbReference type="Pfam" id="PF00089">
    <property type="entry name" value="Trypsin"/>
    <property type="match status" value="2"/>
</dbReference>
<evidence type="ECO:0000256" key="7">
    <source>
        <dbReference type="ARBA" id="ARBA00022825"/>
    </source>
</evidence>
<reference evidence="18" key="2">
    <citation type="submission" date="2020-05" db="UniProtKB">
        <authorList>
            <consortium name="EnsemblMetazoa"/>
        </authorList>
    </citation>
    <scope>IDENTIFICATION</scope>
</reference>
<dbReference type="PROSITE" id="PS00135">
    <property type="entry name" value="TRYPSIN_SER"/>
    <property type="match status" value="2"/>
</dbReference>
<keyword evidence="8" id="KW-0391">Immunity</keyword>
<comment type="similarity">
    <text evidence="12">Belongs to the peptidase S1 family. CLIP subfamily.</text>
</comment>
<dbReference type="InterPro" id="IPR033116">
    <property type="entry name" value="TRYPSIN_SER"/>
</dbReference>